<dbReference type="CDD" id="cd06849">
    <property type="entry name" value="lipoyl_domain"/>
    <property type="match status" value="1"/>
</dbReference>
<evidence type="ECO:0000313" key="4">
    <source>
        <dbReference type="EMBL" id="PPR06188.1"/>
    </source>
</evidence>
<dbReference type="Pfam" id="PF00364">
    <property type="entry name" value="Biotin_lipoyl"/>
    <property type="match status" value="1"/>
</dbReference>
<feature type="region of interest" description="Disordered" evidence="2">
    <location>
        <begin position="181"/>
        <end position="217"/>
    </location>
</feature>
<feature type="domain" description="Lipoyl-binding" evidence="3">
    <location>
        <begin position="37"/>
        <end position="113"/>
    </location>
</feature>
<evidence type="ECO:0000256" key="2">
    <source>
        <dbReference type="SAM" id="MobiDB-lite"/>
    </source>
</evidence>
<protein>
    <recommendedName>
        <fullName evidence="3">Lipoyl-binding domain-containing protein</fullName>
    </recommendedName>
</protein>
<feature type="compositionally biased region" description="Low complexity" evidence="2">
    <location>
        <begin position="121"/>
        <end position="146"/>
    </location>
</feature>
<dbReference type="GO" id="GO:0006086">
    <property type="term" value="P:pyruvate decarboxylation to acetyl-CoA"/>
    <property type="evidence" value="ECO:0007669"/>
    <property type="project" value="InterPro"/>
</dbReference>
<dbReference type="GO" id="GO:0004742">
    <property type="term" value="F:dihydrolipoyllysine-residue acetyltransferase activity"/>
    <property type="evidence" value="ECO:0007669"/>
    <property type="project" value="TreeGrafter"/>
</dbReference>
<dbReference type="InParanoid" id="A0A409YTA1"/>
<dbReference type="InterPro" id="IPR011053">
    <property type="entry name" value="Single_hybrid_motif"/>
</dbReference>
<organism evidence="4 5">
    <name type="scientific">Gymnopilus dilepis</name>
    <dbReference type="NCBI Taxonomy" id="231916"/>
    <lineage>
        <taxon>Eukaryota</taxon>
        <taxon>Fungi</taxon>
        <taxon>Dikarya</taxon>
        <taxon>Basidiomycota</taxon>
        <taxon>Agaricomycotina</taxon>
        <taxon>Agaricomycetes</taxon>
        <taxon>Agaricomycetidae</taxon>
        <taxon>Agaricales</taxon>
        <taxon>Agaricineae</taxon>
        <taxon>Hymenogastraceae</taxon>
        <taxon>Gymnopilus</taxon>
    </lineage>
</organism>
<dbReference type="Proteomes" id="UP000284706">
    <property type="component" value="Unassembled WGS sequence"/>
</dbReference>
<reference evidence="4 5" key="1">
    <citation type="journal article" date="2018" name="Evol. Lett.">
        <title>Horizontal gene cluster transfer increased hallucinogenic mushroom diversity.</title>
        <authorList>
            <person name="Reynolds H.T."/>
            <person name="Vijayakumar V."/>
            <person name="Gluck-Thaler E."/>
            <person name="Korotkin H.B."/>
            <person name="Matheny P.B."/>
            <person name="Slot J.C."/>
        </authorList>
    </citation>
    <scope>NUCLEOTIDE SEQUENCE [LARGE SCALE GENOMIC DNA]</scope>
    <source>
        <strain evidence="4 5">SRW20</strain>
    </source>
</reference>
<dbReference type="OrthoDB" id="537444at2759"/>
<proteinExistence type="predicted"/>
<dbReference type="PANTHER" id="PTHR23151">
    <property type="entry name" value="DIHYDROLIPOAMIDE ACETYL/SUCCINYL-TRANSFERASE-RELATED"/>
    <property type="match status" value="1"/>
</dbReference>
<dbReference type="InterPro" id="IPR000089">
    <property type="entry name" value="Biotin_lipoyl"/>
</dbReference>
<dbReference type="SUPFAM" id="SSF51230">
    <property type="entry name" value="Single hybrid motif"/>
    <property type="match status" value="1"/>
</dbReference>
<accession>A0A409YTA1</accession>
<dbReference type="PROSITE" id="PS50968">
    <property type="entry name" value="BIOTINYL_LIPOYL"/>
    <property type="match status" value="1"/>
</dbReference>
<feature type="region of interest" description="Disordered" evidence="2">
    <location>
        <begin position="121"/>
        <end position="162"/>
    </location>
</feature>
<dbReference type="GO" id="GO:0045254">
    <property type="term" value="C:pyruvate dehydrogenase complex"/>
    <property type="evidence" value="ECO:0007669"/>
    <property type="project" value="InterPro"/>
</dbReference>
<gene>
    <name evidence="4" type="ORF">CVT26_005462</name>
</gene>
<dbReference type="InterPro" id="IPR045257">
    <property type="entry name" value="E2/Pdx1"/>
</dbReference>
<dbReference type="PANTHER" id="PTHR23151:SF82">
    <property type="entry name" value="PYRUVATE DEHYDROGENASE COMPLEX PROTEIN X COMPONENT, MITOCHONDRIAL"/>
    <property type="match status" value="1"/>
</dbReference>
<dbReference type="FunFam" id="2.40.50.100:FF:000010">
    <property type="entry name" value="Acetyltransferase component of pyruvate dehydrogenase complex"/>
    <property type="match status" value="1"/>
</dbReference>
<evidence type="ECO:0000313" key="5">
    <source>
        <dbReference type="Proteomes" id="UP000284706"/>
    </source>
</evidence>
<evidence type="ECO:0000256" key="1">
    <source>
        <dbReference type="ARBA" id="ARBA00022823"/>
    </source>
</evidence>
<comment type="caution">
    <text evidence="4">The sequence shown here is derived from an EMBL/GenBank/DDBJ whole genome shotgun (WGS) entry which is preliminary data.</text>
</comment>
<name>A0A409YTA1_9AGAR</name>
<dbReference type="STRING" id="231916.A0A409YTA1"/>
<keyword evidence="1" id="KW-0450">Lipoyl</keyword>
<keyword evidence="5" id="KW-1185">Reference proteome</keyword>
<dbReference type="Gene3D" id="2.40.50.100">
    <property type="match status" value="1"/>
</dbReference>
<dbReference type="EMBL" id="NHYE01000366">
    <property type="protein sequence ID" value="PPR06188.1"/>
    <property type="molecule type" value="Genomic_DNA"/>
</dbReference>
<dbReference type="AlphaFoldDB" id="A0A409YTA1"/>
<sequence length="217" mass="23467">MSAFNTLSKASSAVQTRVKGYGLAHYKRRWLHESAKRNAILMPAMSPLMTEGTITRWKKKEGEAFAAGDVLLQIESDLYAVDVQAQRPGIMGKILMPDGTSNVPVEQVIALVAQDAQELASLRTPSSSSPRSCSSPAPSSPLASPRHPAQFNIPLSSPRTPTMTTRRLSLFEMHTTGYGQRSLHAGVPLPTARMLGSAPCPSPPIQQQDSPDHKGRK</sequence>
<evidence type="ECO:0000259" key="3">
    <source>
        <dbReference type="PROSITE" id="PS50968"/>
    </source>
</evidence>